<dbReference type="Pfam" id="PF10834">
    <property type="entry name" value="DUF2560"/>
    <property type="match status" value="1"/>
</dbReference>
<name>A0AAW3YXS6_9GAMM</name>
<accession>A0AAW3YXS6</accession>
<organism evidence="1">
    <name type="scientific">Xenorhabdus szentirmaii</name>
    <dbReference type="NCBI Taxonomy" id="290112"/>
    <lineage>
        <taxon>Bacteria</taxon>
        <taxon>Pseudomonadati</taxon>
        <taxon>Pseudomonadota</taxon>
        <taxon>Gammaproteobacteria</taxon>
        <taxon>Enterobacterales</taxon>
        <taxon>Morganellaceae</taxon>
        <taxon>Xenorhabdus</taxon>
    </lineage>
</organism>
<reference evidence="1" key="2">
    <citation type="journal article" date="2024" name="Toxins">
        <title>Genome Sequence Analysis of Native Xenorhabdus Strains Isolated from Entomopathogenic Nematodes in Argentina.</title>
        <authorList>
            <person name="Palma L."/>
            <person name="Frizzo L."/>
            <person name="Kaiser S."/>
            <person name="Berry C."/>
            <person name="Caballero P."/>
            <person name="Bode H.B."/>
            <person name="Del Valle E.E."/>
        </authorList>
    </citation>
    <scope>NUCLEOTIDE SEQUENCE</scope>
    <source>
        <strain evidence="1">M</strain>
    </source>
</reference>
<proteinExistence type="predicted"/>
<protein>
    <submittedName>
        <fullName evidence="1">DUF2560 family protein</fullName>
    </submittedName>
</protein>
<dbReference type="RefSeq" id="WP_323862472.1">
    <property type="nucleotide sequence ID" value="NZ_JACXBC010000060.1"/>
</dbReference>
<reference evidence="1" key="1">
    <citation type="submission" date="2020-09" db="EMBL/GenBank/DDBJ databases">
        <authorList>
            <person name="Palma L."/>
            <person name="Caballero P."/>
            <person name="Berry C."/>
            <person name="Del Valle E."/>
        </authorList>
    </citation>
    <scope>NUCLEOTIDE SEQUENCE</scope>
    <source>
        <strain evidence="1">M</strain>
    </source>
</reference>
<dbReference type="InterPro" id="IPR022544">
    <property type="entry name" value="Phage_P22_Orf80"/>
</dbReference>
<dbReference type="EMBL" id="JACXBF010000479">
    <property type="protein sequence ID" value="MBD2802331.1"/>
    <property type="molecule type" value="Genomic_DNA"/>
</dbReference>
<comment type="caution">
    <text evidence="1">The sequence shown here is derived from an EMBL/GenBank/DDBJ whole genome shotgun (WGS) entry which is preliminary data.</text>
</comment>
<dbReference type="AlphaFoldDB" id="A0AAW3YXS6"/>
<evidence type="ECO:0000313" key="1">
    <source>
        <dbReference type="EMBL" id="MBD2802331.1"/>
    </source>
</evidence>
<sequence>MTELTPSQQMRLDILRLVMNDTAAAQKAIEFVKDNLLKFELFKIQIQLVQTEQGIVARTDKAIRNAEEALSLFN</sequence>
<dbReference type="Proteomes" id="UP001193920">
    <property type="component" value="Unassembled WGS sequence"/>
</dbReference>
<gene>
    <name evidence="1" type="ORF">ID854_18265</name>
</gene>